<dbReference type="AlphaFoldDB" id="A0A2P7N0R5"/>
<evidence type="ECO:0008006" key="3">
    <source>
        <dbReference type="Google" id="ProtNLM"/>
    </source>
</evidence>
<comment type="caution">
    <text evidence="1">The sequence shown here is derived from an EMBL/GenBank/DDBJ whole genome shotgun (WGS) entry which is preliminary data.</text>
</comment>
<gene>
    <name evidence="1" type="ORF">C7K55_03070</name>
</gene>
<evidence type="ECO:0000313" key="2">
    <source>
        <dbReference type="Proteomes" id="UP000243002"/>
    </source>
</evidence>
<organism evidence="1 2">
    <name type="scientific">Cyanobium usitatum str. Tous</name>
    <dbReference type="NCBI Taxonomy" id="2116684"/>
    <lineage>
        <taxon>Bacteria</taxon>
        <taxon>Bacillati</taxon>
        <taxon>Cyanobacteriota</taxon>
        <taxon>Cyanophyceae</taxon>
        <taxon>Synechococcales</taxon>
        <taxon>Prochlorococcaceae</taxon>
        <taxon>Cyanobium</taxon>
    </lineage>
</organism>
<reference evidence="1 2" key="1">
    <citation type="journal article" date="2018" name="Environ. Microbiol.">
        <title>Ecological and genomic features of two widespread freshwater picocyanobacteria.</title>
        <authorList>
            <person name="Cabello-Yeves P.J."/>
            <person name="Picazo A."/>
            <person name="Camacho A."/>
            <person name="Callieri C."/>
            <person name="Rosselli R."/>
            <person name="Roda-Garcia J.J."/>
            <person name="Coutinho F.H."/>
            <person name="Rodriguez-Valera F."/>
        </authorList>
    </citation>
    <scope>NUCLEOTIDE SEQUENCE [LARGE SCALE GENOMIC DNA]</scope>
    <source>
        <strain evidence="1 2">Tous</strain>
    </source>
</reference>
<dbReference type="EMBL" id="PXXO01000002">
    <property type="protein sequence ID" value="PSJ07029.1"/>
    <property type="molecule type" value="Genomic_DNA"/>
</dbReference>
<evidence type="ECO:0000313" key="1">
    <source>
        <dbReference type="EMBL" id="PSJ07029.1"/>
    </source>
</evidence>
<proteinExistence type="predicted"/>
<name>A0A2P7N0R5_9CYAN</name>
<sequence length="80" mass="8559">MSLAALWSPALAQSQLLESVKQNPARAKALCSQFQGFNAQGLSATSSSAVSQIARQENLSPMDSEVIITYVIGLYCPDVR</sequence>
<dbReference type="Proteomes" id="UP000243002">
    <property type="component" value="Unassembled WGS sequence"/>
</dbReference>
<dbReference type="OrthoDB" id="560246at2"/>
<protein>
    <recommendedName>
        <fullName evidence="3">DUF732 domain-containing protein</fullName>
    </recommendedName>
</protein>
<keyword evidence="2" id="KW-1185">Reference proteome</keyword>
<accession>A0A2P7N0R5</accession>